<dbReference type="EMBL" id="JADIIL010000011">
    <property type="protein sequence ID" value="MBF4474297.1"/>
    <property type="molecule type" value="Genomic_DNA"/>
</dbReference>
<dbReference type="GeneID" id="24793183"/>
<proteinExistence type="inferred from homology"/>
<keyword evidence="8" id="KW-0594">Phospholipid biosynthesis</keyword>
<keyword evidence="9" id="KW-1208">Phospholipid metabolism</keyword>
<dbReference type="STRING" id="2162.BRM9_2019"/>
<dbReference type="GO" id="GO:0046474">
    <property type="term" value="P:glycerophospholipid biosynthetic process"/>
    <property type="evidence" value="ECO:0007669"/>
    <property type="project" value="TreeGrafter"/>
</dbReference>
<feature type="transmembrane region" description="Helical" evidence="11">
    <location>
        <begin position="63"/>
        <end position="83"/>
    </location>
</feature>
<evidence type="ECO:0000256" key="1">
    <source>
        <dbReference type="ARBA" id="ARBA00004141"/>
    </source>
</evidence>
<dbReference type="Gene3D" id="1.20.120.1760">
    <property type="match status" value="1"/>
</dbReference>
<dbReference type="KEGG" id="mfc:BRM9_2019"/>
<evidence type="ECO:0000256" key="9">
    <source>
        <dbReference type="ARBA" id="ARBA00023264"/>
    </source>
</evidence>
<reference evidence="14" key="3">
    <citation type="submission" date="2020-10" db="EMBL/GenBank/DDBJ databases">
        <title>Dehalococcoides mccartyi of a TCE/Cr reducing biochatode.</title>
        <authorList>
            <person name="Matturro B."/>
        </authorList>
    </citation>
    <scope>NUCLEOTIDE SEQUENCE</scope>
    <source>
        <strain evidence="14">Bin2</strain>
    </source>
</reference>
<evidence type="ECO:0000256" key="11">
    <source>
        <dbReference type="SAM" id="Phobius"/>
    </source>
</evidence>
<dbReference type="EMBL" id="LN515531">
    <property type="protein sequence ID" value="CEA12576.1"/>
    <property type="molecule type" value="Genomic_DNA"/>
</dbReference>
<dbReference type="InterPro" id="IPR048254">
    <property type="entry name" value="CDP_ALCOHOL_P_TRANSF_CS"/>
</dbReference>
<evidence type="ECO:0000256" key="8">
    <source>
        <dbReference type="ARBA" id="ARBA00023209"/>
    </source>
</evidence>
<feature type="transmembrane region" description="Helical" evidence="11">
    <location>
        <begin position="144"/>
        <end position="164"/>
    </location>
</feature>
<feature type="transmembrane region" description="Helical" evidence="11">
    <location>
        <begin position="120"/>
        <end position="138"/>
    </location>
</feature>
<feature type="transmembrane region" description="Helical" evidence="11">
    <location>
        <begin position="30"/>
        <end position="51"/>
    </location>
</feature>
<keyword evidence="5 11" id="KW-1133">Transmembrane helix</keyword>
<evidence type="ECO:0000313" key="12">
    <source>
        <dbReference type="EMBL" id="AIS32823.1"/>
    </source>
</evidence>
<dbReference type="Proteomes" id="UP000029661">
    <property type="component" value="Chromosome"/>
</dbReference>
<dbReference type="PROSITE" id="PS00379">
    <property type="entry name" value="CDP_ALCOHOL_P_TRANSF"/>
    <property type="match status" value="1"/>
</dbReference>
<evidence type="ECO:0000256" key="7">
    <source>
        <dbReference type="ARBA" id="ARBA00023136"/>
    </source>
</evidence>
<name>A0A090JT56_METFO</name>
<feature type="transmembrane region" description="Helical" evidence="11">
    <location>
        <begin position="89"/>
        <end position="108"/>
    </location>
</feature>
<dbReference type="PATRIC" id="fig|2162.9.peg.221"/>
<evidence type="ECO:0000256" key="10">
    <source>
        <dbReference type="RuleBase" id="RU003750"/>
    </source>
</evidence>
<dbReference type="GO" id="GO:0016020">
    <property type="term" value="C:membrane"/>
    <property type="evidence" value="ECO:0007669"/>
    <property type="project" value="UniProtKB-SubCell"/>
</dbReference>
<accession>A0A090JT56</accession>
<evidence type="ECO:0000313" key="15">
    <source>
        <dbReference type="Proteomes" id="UP000029661"/>
    </source>
</evidence>
<dbReference type="InterPro" id="IPR000462">
    <property type="entry name" value="CDP-OH_P_trans"/>
</dbReference>
<comment type="subcellular location">
    <subcellularLocation>
        <location evidence="1">Membrane</location>
        <topology evidence="1">Multi-pass membrane protein</topology>
    </subcellularLocation>
</comment>
<evidence type="ECO:0000256" key="4">
    <source>
        <dbReference type="ARBA" id="ARBA00022692"/>
    </source>
</evidence>
<protein>
    <submittedName>
        <fullName evidence="13 14">CDP-alcohol phosphatidyltransferase</fullName>
    </submittedName>
    <submittedName>
        <fullName evidence="12">Phosphatidylglycerophosphate synthase PgsA2</fullName>
    </submittedName>
</protein>
<dbReference type="RefSeq" id="WP_048071905.1">
    <property type="nucleotide sequence ID" value="NZ_CALCVY010000217.1"/>
</dbReference>
<comment type="similarity">
    <text evidence="10">Belongs to the CDP-alcohol phosphatidyltransferase class-I family.</text>
</comment>
<dbReference type="GO" id="GO:0016780">
    <property type="term" value="F:phosphotransferase activity, for other substituted phosphate groups"/>
    <property type="evidence" value="ECO:0007669"/>
    <property type="project" value="InterPro"/>
</dbReference>
<evidence type="ECO:0000256" key="3">
    <source>
        <dbReference type="ARBA" id="ARBA00022679"/>
    </source>
</evidence>
<dbReference type="InterPro" id="IPR043130">
    <property type="entry name" value="CDP-OH_PTrfase_TM_dom"/>
</dbReference>
<dbReference type="InterPro" id="IPR050324">
    <property type="entry name" value="CDP-alcohol_PTase-I"/>
</dbReference>
<organism evidence="13">
    <name type="scientific">Methanobacterium formicicum</name>
    <dbReference type="NCBI Taxonomy" id="2162"/>
    <lineage>
        <taxon>Archaea</taxon>
        <taxon>Methanobacteriati</taxon>
        <taxon>Methanobacteriota</taxon>
        <taxon>Methanomada group</taxon>
        <taxon>Methanobacteria</taxon>
        <taxon>Methanobacteriales</taxon>
        <taxon>Methanobacteriaceae</taxon>
        <taxon>Methanobacterium</taxon>
    </lineage>
</organism>
<evidence type="ECO:0000313" key="13">
    <source>
        <dbReference type="EMBL" id="CEA12576.1"/>
    </source>
</evidence>
<keyword evidence="4 11" id="KW-0812">Transmembrane</keyword>
<evidence type="ECO:0000256" key="5">
    <source>
        <dbReference type="ARBA" id="ARBA00022989"/>
    </source>
</evidence>
<keyword evidence="7 11" id="KW-0472">Membrane</keyword>
<keyword evidence="3 10" id="KW-0808">Transferase</keyword>
<evidence type="ECO:0000256" key="2">
    <source>
        <dbReference type="ARBA" id="ARBA00022516"/>
    </source>
</evidence>
<evidence type="ECO:0000256" key="6">
    <source>
        <dbReference type="ARBA" id="ARBA00023098"/>
    </source>
</evidence>
<gene>
    <name evidence="12" type="primary">pgsA2</name>
    <name evidence="12" type="ORF">BRM9_2019</name>
    <name evidence="13" type="ORF">DSM1535_0212</name>
    <name evidence="14" type="ORF">ISP06_02335</name>
</gene>
<evidence type="ECO:0000313" key="14">
    <source>
        <dbReference type="EMBL" id="MBF4474297.1"/>
    </source>
</evidence>
<dbReference type="KEGG" id="mfi:DSM1535_0212"/>
<dbReference type="PANTHER" id="PTHR14269">
    <property type="entry name" value="CDP-DIACYLGLYCEROL--GLYCEROL-3-PHOSPHATE 3-PHOSPHATIDYLTRANSFERASE-RELATED"/>
    <property type="match status" value="1"/>
</dbReference>
<dbReference type="AlphaFoldDB" id="A0A090JT56"/>
<keyword evidence="6" id="KW-0443">Lipid metabolism</keyword>
<sequence length="166" mass="18536">MTLKSHTPNFLSVIRIIVAPIFIYTFTNGLYLVSLMIIIFTGVTDALDGYIARKLGATSDIGAYLDVISDFIFILACFLAYTINGWYDPLVLLLIIIMFCMFIGTSGLKKPVYDPVGKYLGAYLMLMIFLSILSPKILVRQILLIMLLIICLASVISRFSVFIAKN</sequence>
<reference evidence="12 15" key="1">
    <citation type="submission" date="2013-12" db="EMBL/GenBank/DDBJ databases">
        <title>The complete genome sequence of Methanobacterium sp. BRM9.</title>
        <authorList>
            <consortium name="Pastoral Greenhouse Gas Research Consortium"/>
            <person name="Kelly W.J."/>
            <person name="Leahy S.C."/>
            <person name="Perry R."/>
            <person name="Li D."/>
            <person name="Altermann E."/>
            <person name="Lambie S.C."/>
            <person name="Attwood G.T."/>
        </authorList>
    </citation>
    <scope>NUCLEOTIDE SEQUENCE [LARGE SCALE GENOMIC DNA]</scope>
    <source>
        <strain evidence="12 15">BRM9</strain>
    </source>
</reference>
<dbReference type="Proteomes" id="UP000606900">
    <property type="component" value="Unassembled WGS sequence"/>
</dbReference>
<dbReference type="EMBL" id="CP006933">
    <property type="protein sequence ID" value="AIS32823.1"/>
    <property type="molecule type" value="Genomic_DNA"/>
</dbReference>
<dbReference type="PANTHER" id="PTHR14269:SF11">
    <property type="entry name" value="CDP-DIACYLGLYCEROL--GLYCEROL-3-PHOSPHATE 3-PHOSPHATIDYLTRANSFERASE"/>
    <property type="match status" value="1"/>
</dbReference>
<dbReference type="Pfam" id="PF01066">
    <property type="entry name" value="CDP-OH_P_transf"/>
    <property type="match status" value="1"/>
</dbReference>
<reference evidence="13" key="2">
    <citation type="submission" date="2014-08" db="EMBL/GenBank/DDBJ databases">
        <authorList>
            <person name="Wibberg D."/>
        </authorList>
    </citation>
    <scope>NUCLEOTIDE SEQUENCE</scope>
</reference>
<dbReference type="OrthoDB" id="70063at2157"/>
<keyword evidence="2" id="KW-0444">Lipid biosynthesis</keyword>